<dbReference type="PANTHER" id="PTHR31511:SF12">
    <property type="entry name" value="RHO TERMINATION FACTOR N-TERMINAL DOMAIN-CONTAINING PROTEIN"/>
    <property type="match status" value="1"/>
</dbReference>
<evidence type="ECO:0000313" key="3">
    <source>
        <dbReference type="EMBL" id="VVC34717.1"/>
    </source>
</evidence>
<evidence type="ECO:0000256" key="1">
    <source>
        <dbReference type="ARBA" id="ARBA00009809"/>
    </source>
</evidence>
<dbReference type="InterPro" id="IPR001944">
    <property type="entry name" value="Glycoside_Hdrlase_35"/>
</dbReference>
<organism evidence="3 4">
    <name type="scientific">Cinara cedri</name>
    <dbReference type="NCBI Taxonomy" id="506608"/>
    <lineage>
        <taxon>Eukaryota</taxon>
        <taxon>Metazoa</taxon>
        <taxon>Ecdysozoa</taxon>
        <taxon>Arthropoda</taxon>
        <taxon>Hexapoda</taxon>
        <taxon>Insecta</taxon>
        <taxon>Pterygota</taxon>
        <taxon>Neoptera</taxon>
        <taxon>Paraneoptera</taxon>
        <taxon>Hemiptera</taxon>
        <taxon>Sternorrhyncha</taxon>
        <taxon>Aphidomorpha</taxon>
        <taxon>Aphidoidea</taxon>
        <taxon>Aphididae</taxon>
        <taxon>Lachninae</taxon>
        <taxon>Cinara</taxon>
    </lineage>
</organism>
<reference evidence="3 4" key="1">
    <citation type="submission" date="2019-08" db="EMBL/GenBank/DDBJ databases">
        <authorList>
            <person name="Alioto T."/>
            <person name="Alioto T."/>
            <person name="Gomez Garrido J."/>
        </authorList>
    </citation>
    <scope>NUCLEOTIDE SEQUENCE [LARGE SCALE GENOMIC DNA]</scope>
</reference>
<dbReference type="EMBL" id="CABPRJ010001010">
    <property type="protein sequence ID" value="VVC34717.1"/>
    <property type="molecule type" value="Genomic_DNA"/>
</dbReference>
<proteinExistence type="inferred from homology"/>
<sequence>NNPIKLNLKLEATYYKPHVENSTENRAFKTSAREIFFDSEIEDVIEEKFAKLLKEEDIYQGRGSGFSLQSIDGVLLGVYKYTPMGGSSYIPLPTDIMNKRAIINPQNNDEKCFKWAILAKHFATRRFYVDYEKNEFIKDGQVFRYVSGELHYFRIPRAYWRDRIRKMKAAGLNAIQTPNILQKSSSDDKEEKCKLEKHPVSESEDNVKLLEFILILELSGSIITGLSSSWVTSQFVPLDVHKERIKLLLIEVFIVLAVGFLL</sequence>
<keyword evidence="4" id="KW-1185">Reference proteome</keyword>
<dbReference type="PRINTS" id="PR00742">
    <property type="entry name" value="GLHYDRLASE35"/>
</dbReference>
<feature type="non-terminal residue" evidence="3">
    <location>
        <position position="1"/>
    </location>
</feature>
<dbReference type="GO" id="GO:0004553">
    <property type="term" value="F:hydrolase activity, hydrolyzing O-glycosyl compounds"/>
    <property type="evidence" value="ECO:0007669"/>
    <property type="project" value="InterPro"/>
</dbReference>
<dbReference type="InterPro" id="IPR031330">
    <property type="entry name" value="Gly_Hdrlase_35_cat"/>
</dbReference>
<dbReference type="GO" id="GO:0005975">
    <property type="term" value="P:carbohydrate metabolic process"/>
    <property type="evidence" value="ECO:0007669"/>
    <property type="project" value="InterPro"/>
</dbReference>
<accession>A0A5E4MTJ6</accession>
<dbReference type="PANTHER" id="PTHR31511">
    <property type="entry name" value="PROTEIN CBG23764"/>
    <property type="match status" value="1"/>
</dbReference>
<dbReference type="InterPro" id="IPR017853">
    <property type="entry name" value="GH"/>
</dbReference>
<dbReference type="SUPFAM" id="SSF51445">
    <property type="entry name" value="(Trans)glycosidases"/>
    <property type="match status" value="1"/>
</dbReference>
<name>A0A5E4MTJ6_9HEMI</name>
<keyword evidence="3" id="KW-0378">Hydrolase</keyword>
<dbReference type="Pfam" id="PF01301">
    <property type="entry name" value="Glyco_hydro_35"/>
    <property type="match status" value="1"/>
</dbReference>
<evidence type="ECO:0000259" key="2">
    <source>
        <dbReference type="Pfam" id="PF01301"/>
    </source>
</evidence>
<gene>
    <name evidence="3" type="ORF">CINCED_3A017368</name>
</gene>
<dbReference type="Proteomes" id="UP000325440">
    <property type="component" value="Unassembled WGS sequence"/>
</dbReference>
<dbReference type="OrthoDB" id="6604645at2759"/>
<protein>
    <submittedName>
        <fullName evidence="3">Glycoside hydrolase, family 35,Glycoside hydrolase superfamily,Glycoside hydrolase 35, catalytic</fullName>
    </submittedName>
</protein>
<dbReference type="Gene3D" id="3.20.20.80">
    <property type="entry name" value="Glycosidases"/>
    <property type="match status" value="1"/>
</dbReference>
<evidence type="ECO:0000313" key="4">
    <source>
        <dbReference type="Proteomes" id="UP000325440"/>
    </source>
</evidence>
<dbReference type="AlphaFoldDB" id="A0A5E4MTJ6"/>
<comment type="similarity">
    <text evidence="1">Belongs to the glycosyl hydrolase 35 family.</text>
</comment>
<feature type="domain" description="Glycoside hydrolase 35 catalytic" evidence="2">
    <location>
        <begin position="135"/>
        <end position="177"/>
    </location>
</feature>